<dbReference type="SUPFAM" id="SSF53697">
    <property type="entry name" value="SIS domain"/>
    <property type="match status" value="1"/>
</dbReference>
<dbReference type="GO" id="GO:0097367">
    <property type="term" value="F:carbohydrate derivative binding"/>
    <property type="evidence" value="ECO:0007669"/>
    <property type="project" value="InterPro"/>
</dbReference>
<accession>C5D0V0</accession>
<dbReference type="PANTHER" id="PTHR30514">
    <property type="entry name" value="GLUCOKINASE"/>
    <property type="match status" value="1"/>
</dbReference>
<dbReference type="STRING" id="543728.Vapar_6012"/>
<dbReference type="Pfam" id="PF01418">
    <property type="entry name" value="HTH_6"/>
    <property type="match status" value="1"/>
</dbReference>
<dbReference type="Pfam" id="PF01380">
    <property type="entry name" value="SIS"/>
    <property type="match status" value="1"/>
</dbReference>
<dbReference type="SUPFAM" id="SSF46689">
    <property type="entry name" value="Homeodomain-like"/>
    <property type="match status" value="1"/>
</dbReference>
<dbReference type="eggNOG" id="COG1737">
    <property type="taxonomic scope" value="Bacteria"/>
</dbReference>
<dbReference type="Gene3D" id="1.10.10.10">
    <property type="entry name" value="Winged helix-like DNA-binding domain superfamily/Winged helix DNA-binding domain"/>
    <property type="match status" value="1"/>
</dbReference>
<proteinExistence type="predicted"/>
<keyword evidence="1" id="KW-0324">Glycolysis</keyword>
<dbReference type="Gene3D" id="3.40.50.10490">
    <property type="entry name" value="Glucose-6-phosphate isomerase like protein, domain 1"/>
    <property type="match status" value="1"/>
</dbReference>
<dbReference type="EMBL" id="CP001636">
    <property type="protein sequence ID" value="ACS22581.1"/>
    <property type="molecule type" value="Genomic_DNA"/>
</dbReference>
<dbReference type="InterPro" id="IPR001347">
    <property type="entry name" value="SIS_dom"/>
</dbReference>
<dbReference type="GO" id="GO:0003677">
    <property type="term" value="F:DNA binding"/>
    <property type="evidence" value="ECO:0007669"/>
    <property type="project" value="InterPro"/>
</dbReference>
<protein>
    <submittedName>
        <fullName evidence="3">Transcriptional regulator, RpiR family</fullName>
    </submittedName>
</protein>
<dbReference type="GO" id="GO:0006096">
    <property type="term" value="P:glycolytic process"/>
    <property type="evidence" value="ECO:0007669"/>
    <property type="project" value="UniProtKB-KW"/>
</dbReference>
<dbReference type="OrthoDB" id="8652361at2"/>
<dbReference type="PANTHER" id="PTHR30514:SF18">
    <property type="entry name" value="RPIR-FAMILY TRANSCRIPTIONAL REGULATOR"/>
    <property type="match status" value="1"/>
</dbReference>
<dbReference type="AlphaFoldDB" id="C5D0V0"/>
<dbReference type="PROSITE" id="PS51071">
    <property type="entry name" value="HTH_RPIR"/>
    <property type="match status" value="1"/>
</dbReference>
<gene>
    <name evidence="3" type="ordered locus">Vapar_6012</name>
</gene>
<dbReference type="InterPro" id="IPR036388">
    <property type="entry name" value="WH-like_DNA-bd_sf"/>
</dbReference>
<dbReference type="InterPro" id="IPR046348">
    <property type="entry name" value="SIS_dom_sf"/>
</dbReference>
<dbReference type="InterPro" id="IPR009057">
    <property type="entry name" value="Homeodomain-like_sf"/>
</dbReference>
<dbReference type="InterPro" id="IPR047640">
    <property type="entry name" value="RpiR-like"/>
</dbReference>
<dbReference type="InterPro" id="IPR000281">
    <property type="entry name" value="HTH_RpiR"/>
</dbReference>
<evidence type="ECO:0000259" key="2">
    <source>
        <dbReference type="PROSITE" id="PS51071"/>
    </source>
</evidence>
<sequence length="288" mass="31789">MKSPPSLFERIEAASSEMTRSERLLAAYLTANARELTLENAASVARKSGVSPMTVGRFLRTLGYDSFDEVRRETSRLSAPAELRIAGRFEQFSRSQGPVSDARSAQLTQQIDALVAAHDLATGEHWNAMVRQVATSQRVFVAGYQTVRGVASDFAARLEYVREGVKFLDGADGTYAELLGALKSQTRCLVLVDIRRYAKQAEALASAATEAGIPVFVITDAYCHWARTYTPHVFHVQTDVGFFWDSTVAIVGFINLLMNGVIEQLGKKVGERVSRLEKLQDRFGAFLD</sequence>
<reference evidence="3" key="1">
    <citation type="submission" date="2009-06" db="EMBL/GenBank/DDBJ databases">
        <title>Complete sequence of chromosome 2 of Variovorax paradoxus S110.</title>
        <authorList>
            <consortium name="US DOE Joint Genome Institute"/>
            <person name="Lucas S."/>
            <person name="Copeland A."/>
            <person name="Lapidus A."/>
            <person name="Glavina del Rio T."/>
            <person name="Tice H."/>
            <person name="Bruce D."/>
            <person name="Goodwin L."/>
            <person name="Pitluck S."/>
            <person name="Chertkov O."/>
            <person name="Brettin T."/>
            <person name="Detter J.C."/>
            <person name="Han C."/>
            <person name="Larimer F."/>
            <person name="Land M."/>
            <person name="Hauser L."/>
            <person name="Kyrpides N."/>
            <person name="Ovchinnikova G."/>
            <person name="Orwin P."/>
            <person name="Leadbetter J.R."/>
            <person name="Spain J.C."/>
            <person name="Han J.I."/>
        </authorList>
    </citation>
    <scope>NUCLEOTIDE SEQUENCE</scope>
    <source>
        <strain evidence="3">S110</strain>
    </source>
</reference>
<dbReference type="HOGENOM" id="CLU_055769_1_2_4"/>
<organism evidence="3">
    <name type="scientific">Variovorax paradoxus (strain S110)</name>
    <dbReference type="NCBI Taxonomy" id="543728"/>
    <lineage>
        <taxon>Bacteria</taxon>
        <taxon>Pseudomonadati</taxon>
        <taxon>Pseudomonadota</taxon>
        <taxon>Betaproteobacteria</taxon>
        <taxon>Burkholderiales</taxon>
        <taxon>Comamonadaceae</taxon>
        <taxon>Variovorax</taxon>
    </lineage>
</organism>
<evidence type="ECO:0000313" key="3">
    <source>
        <dbReference type="EMBL" id="ACS22581.1"/>
    </source>
</evidence>
<dbReference type="KEGG" id="vap:Vapar_6012"/>
<dbReference type="GO" id="GO:0003700">
    <property type="term" value="F:DNA-binding transcription factor activity"/>
    <property type="evidence" value="ECO:0007669"/>
    <property type="project" value="InterPro"/>
</dbReference>
<evidence type="ECO:0000256" key="1">
    <source>
        <dbReference type="ARBA" id="ARBA00023152"/>
    </source>
</evidence>
<feature type="domain" description="HTH rpiR-type" evidence="2">
    <location>
        <begin position="5"/>
        <end position="81"/>
    </location>
</feature>
<name>C5D0V0_VARPS</name>